<dbReference type="InterPro" id="IPR001245">
    <property type="entry name" value="Ser-Thr/Tyr_kinase_cat_dom"/>
</dbReference>
<dbReference type="KEGG" id="ngr:NAEGRDRAFT_76450"/>
<dbReference type="SUPFAM" id="SSF51126">
    <property type="entry name" value="Pectin lyase-like"/>
    <property type="match status" value="1"/>
</dbReference>
<dbReference type="RefSeq" id="XP_002668634.1">
    <property type="nucleotide sequence ID" value="XM_002668588.1"/>
</dbReference>
<dbReference type="Proteomes" id="UP000006671">
    <property type="component" value="Unassembled WGS sequence"/>
</dbReference>
<dbReference type="InParanoid" id="D2W4W2"/>
<keyword evidence="2" id="KW-0812">Transmembrane</keyword>
<dbReference type="SUPFAM" id="SSF56112">
    <property type="entry name" value="Protein kinase-like (PK-like)"/>
    <property type="match status" value="1"/>
</dbReference>
<reference evidence="4 5" key="1">
    <citation type="journal article" date="2010" name="Cell">
        <title>The genome of Naegleria gruberi illuminates early eukaryotic versatility.</title>
        <authorList>
            <person name="Fritz-Laylin L.K."/>
            <person name="Prochnik S.E."/>
            <person name="Ginger M.L."/>
            <person name="Dacks J.B."/>
            <person name="Carpenter M.L."/>
            <person name="Field M.C."/>
            <person name="Kuo A."/>
            <person name="Paredez A."/>
            <person name="Chapman J."/>
            <person name="Pham J."/>
            <person name="Shu S."/>
            <person name="Neupane R."/>
            <person name="Cipriano M."/>
            <person name="Mancuso J."/>
            <person name="Tu H."/>
            <person name="Salamov A."/>
            <person name="Lindquist E."/>
            <person name="Shapiro H."/>
            <person name="Lucas S."/>
            <person name="Grigoriev I.V."/>
            <person name="Cande W.Z."/>
            <person name="Fulton C."/>
            <person name="Rokhsar D.S."/>
            <person name="Dawson S.C."/>
        </authorList>
    </citation>
    <scope>NUCLEOTIDE SEQUENCE [LARGE SCALE GENOMIC DNA]</scope>
    <source>
        <strain evidence="4 5">NEG-M</strain>
    </source>
</reference>
<dbReference type="InterPro" id="IPR011009">
    <property type="entry name" value="Kinase-like_dom_sf"/>
</dbReference>
<dbReference type="InterPro" id="IPR053215">
    <property type="entry name" value="TKL_Ser/Thr_kinase"/>
</dbReference>
<dbReference type="GO" id="GO:0004672">
    <property type="term" value="F:protein kinase activity"/>
    <property type="evidence" value="ECO:0007669"/>
    <property type="project" value="InterPro"/>
</dbReference>
<dbReference type="Gene3D" id="1.10.510.10">
    <property type="entry name" value="Transferase(Phosphotransferase) domain 1"/>
    <property type="match status" value="1"/>
</dbReference>
<protein>
    <submittedName>
        <fullName evidence="4">Predicted protein</fullName>
    </submittedName>
</protein>
<dbReference type="OrthoDB" id="346907at2759"/>
<keyword evidence="2" id="KW-0472">Membrane</keyword>
<dbReference type="InterPro" id="IPR017441">
    <property type="entry name" value="Protein_kinase_ATP_BS"/>
</dbReference>
<evidence type="ECO:0000313" key="4">
    <source>
        <dbReference type="EMBL" id="EFC35890.1"/>
    </source>
</evidence>
<keyword evidence="2" id="KW-1133">Transmembrane helix</keyword>
<keyword evidence="1" id="KW-0067">ATP-binding</keyword>
<dbReference type="PROSITE" id="PS50011">
    <property type="entry name" value="PROTEIN_KINASE_DOM"/>
    <property type="match status" value="1"/>
</dbReference>
<dbReference type="PROSITE" id="PS00107">
    <property type="entry name" value="PROTEIN_KINASE_ATP"/>
    <property type="match status" value="1"/>
</dbReference>
<dbReference type="GO" id="GO:0005524">
    <property type="term" value="F:ATP binding"/>
    <property type="evidence" value="ECO:0007669"/>
    <property type="project" value="UniProtKB-UniRule"/>
</dbReference>
<evidence type="ECO:0000256" key="1">
    <source>
        <dbReference type="PROSITE-ProRule" id="PRU10141"/>
    </source>
</evidence>
<dbReference type="PANTHER" id="PTHR45756">
    <property type="entry name" value="PALMITOYLTRANSFERASE"/>
    <property type="match status" value="1"/>
</dbReference>
<dbReference type="Pfam" id="PF07714">
    <property type="entry name" value="PK_Tyr_Ser-Thr"/>
    <property type="match status" value="1"/>
</dbReference>
<sequence>MWKVNGELPIGKISIEESRWRSILLVDSNFAVESLNYLEKVTSLWIIRVAFKLNNVFQLVNIDDLILEHVKFMPEIYDNRIYKSPFVSLRFIKYVVLFRTEIDGFSYQTALSIEYSVNVLISYSSFSNNHVNSKDSNTNILLAKGLNQLHVLYCNFFNNIAEYGSVFEITGISSLLISMNSFHNNTIANSALYLGRYVDTHYSYVRIQNSIFTDNKSYSKGGALTIDKLSSEPNLSIEVYGCSFSENSGEFGGAIHSFSKLLVTGGMFYSNTAVQQGGAIFAKDGLSLRSTYFINNSVIDTSLTYCTDNNCIGSGGAVSFLVENGSDSSLVIFRSSFDGNTATRGGGISISRPDELSIEGNTFKDCKADFAGGALFISSILNQTFSSSLIESNEFSNNQGLTYGDDMSSIVYTVNWKYSIDGKQYNYLDSNGIKIYPGQVFSLFPEAFDIFDQYIPVLKETSELGIKNSDKFQLERQGYSFGNIFISVINQTDFDSTKLTLVSAFSVTISEIPIIVEPCPSDTSLKPANYGKSYDFICQQKPSYDYVIAVAVTLTVLTLSFSVGMVAVCTYLCVKITRKVNYWVKRDKAEKDIEKRLLENEITYMEDHSLQTVNSTGSGKRQQVSFIISIDQIFPEKKIGEGGSGVVYLGKWHHHPVAIKCLKIEDTANSDEIEKEAAMLCRLRHPNIVLFYGVSLTQHKQYLVVEYLERGSLEKYIQDMKRQEISVTFSEKLKLLIDIACGMVYLHSLKIIHR</sequence>
<gene>
    <name evidence="4" type="ORF">NAEGRDRAFT_76450</name>
</gene>
<keyword evidence="1" id="KW-0547">Nucleotide-binding</keyword>
<dbReference type="GeneID" id="8860679"/>
<accession>D2W4W2</accession>
<feature type="transmembrane region" description="Helical" evidence="2">
    <location>
        <begin position="546"/>
        <end position="574"/>
    </location>
</feature>
<proteinExistence type="predicted"/>
<organism evidence="5">
    <name type="scientific">Naegleria gruberi</name>
    <name type="common">Amoeba</name>
    <dbReference type="NCBI Taxonomy" id="5762"/>
    <lineage>
        <taxon>Eukaryota</taxon>
        <taxon>Discoba</taxon>
        <taxon>Heterolobosea</taxon>
        <taxon>Tetramitia</taxon>
        <taxon>Eutetramitia</taxon>
        <taxon>Vahlkampfiidae</taxon>
        <taxon>Naegleria</taxon>
    </lineage>
</organism>
<evidence type="ECO:0000259" key="3">
    <source>
        <dbReference type="PROSITE" id="PS50011"/>
    </source>
</evidence>
<dbReference type="VEuPathDB" id="AmoebaDB:NAEGRDRAFT_76450"/>
<feature type="binding site" evidence="1">
    <location>
        <position position="660"/>
    </location>
    <ligand>
        <name>ATP</name>
        <dbReference type="ChEBI" id="CHEBI:30616"/>
    </ligand>
</feature>
<dbReference type="InterPro" id="IPR011050">
    <property type="entry name" value="Pectin_lyase_fold/virulence"/>
</dbReference>
<feature type="domain" description="Protein kinase" evidence="3">
    <location>
        <begin position="633"/>
        <end position="754"/>
    </location>
</feature>
<keyword evidence="5" id="KW-1185">Reference proteome</keyword>
<dbReference type="InterPro" id="IPR000719">
    <property type="entry name" value="Prot_kinase_dom"/>
</dbReference>
<evidence type="ECO:0000256" key="2">
    <source>
        <dbReference type="SAM" id="Phobius"/>
    </source>
</evidence>
<dbReference type="AlphaFoldDB" id="D2W4W2"/>
<dbReference type="EMBL" id="GG738993">
    <property type="protein sequence ID" value="EFC35890.1"/>
    <property type="molecule type" value="Genomic_DNA"/>
</dbReference>
<evidence type="ECO:0000313" key="5">
    <source>
        <dbReference type="Proteomes" id="UP000006671"/>
    </source>
</evidence>
<dbReference type="PANTHER" id="PTHR45756:SF1">
    <property type="entry name" value="PROTEIN KINASE DOMAIN CONTAINING PROTEIN"/>
    <property type="match status" value="1"/>
</dbReference>
<name>D2W4W2_NAEGR</name>